<keyword evidence="3 5" id="KW-0378">Hydrolase</keyword>
<keyword evidence="7" id="KW-1133">Transmembrane helix</keyword>
<feature type="domain" description="Peptidase S8/S53" evidence="9">
    <location>
        <begin position="52"/>
        <end position="309"/>
    </location>
</feature>
<name>A0A1I6RW65_9ACTN</name>
<proteinExistence type="inferred from homology"/>
<dbReference type="RefSeq" id="WP_037755870.1">
    <property type="nucleotide sequence ID" value="NZ_FPAB01000003.1"/>
</dbReference>
<organism evidence="10 11">
    <name type="scientific">Streptomyces harbinensis</name>
    <dbReference type="NCBI Taxonomy" id="1176198"/>
    <lineage>
        <taxon>Bacteria</taxon>
        <taxon>Bacillati</taxon>
        <taxon>Actinomycetota</taxon>
        <taxon>Actinomycetes</taxon>
        <taxon>Kitasatosporales</taxon>
        <taxon>Streptomycetaceae</taxon>
        <taxon>Streptomyces</taxon>
    </lineage>
</organism>
<evidence type="ECO:0000313" key="10">
    <source>
        <dbReference type="EMBL" id="SFS68708.1"/>
    </source>
</evidence>
<dbReference type="AlphaFoldDB" id="A0A1I6RW65"/>
<dbReference type="InterPro" id="IPR050131">
    <property type="entry name" value="Peptidase_S8_subtilisin-like"/>
</dbReference>
<feature type="active site" description="Charge relay system" evidence="5">
    <location>
        <position position="61"/>
    </location>
</feature>
<keyword evidence="7" id="KW-0472">Membrane</keyword>
<keyword evidence="11" id="KW-1185">Reference proteome</keyword>
<dbReference type="PROSITE" id="PS51892">
    <property type="entry name" value="SUBTILASE"/>
    <property type="match status" value="1"/>
</dbReference>
<comment type="similarity">
    <text evidence="1 5">Belongs to the peptidase S8 family.</text>
</comment>
<dbReference type="Gene3D" id="3.40.50.200">
    <property type="entry name" value="Peptidase S8/S53 domain"/>
    <property type="match status" value="1"/>
</dbReference>
<evidence type="ECO:0000313" key="11">
    <source>
        <dbReference type="Proteomes" id="UP000198873"/>
    </source>
</evidence>
<dbReference type="SUPFAM" id="SSF52743">
    <property type="entry name" value="Subtilisin-like"/>
    <property type="match status" value="1"/>
</dbReference>
<dbReference type="Pfam" id="PF00082">
    <property type="entry name" value="Peptidase_S8"/>
    <property type="match status" value="1"/>
</dbReference>
<dbReference type="PRINTS" id="PR00723">
    <property type="entry name" value="SUBTILISIN"/>
</dbReference>
<feature type="signal peptide" evidence="8">
    <location>
        <begin position="1"/>
        <end position="26"/>
    </location>
</feature>
<dbReference type="GO" id="GO:0004252">
    <property type="term" value="F:serine-type endopeptidase activity"/>
    <property type="evidence" value="ECO:0007669"/>
    <property type="project" value="UniProtKB-UniRule"/>
</dbReference>
<feature type="active site" description="Charge relay system" evidence="5">
    <location>
        <position position="261"/>
    </location>
</feature>
<feature type="transmembrane region" description="Helical" evidence="7">
    <location>
        <begin position="380"/>
        <end position="401"/>
    </location>
</feature>
<protein>
    <submittedName>
        <fullName evidence="10">Type VII secretion-associated serine protease mycosin</fullName>
    </submittedName>
</protein>
<evidence type="ECO:0000256" key="3">
    <source>
        <dbReference type="ARBA" id="ARBA00022801"/>
    </source>
</evidence>
<keyword evidence="7" id="KW-0812">Transmembrane</keyword>
<dbReference type="EMBL" id="FPAB01000003">
    <property type="protein sequence ID" value="SFS68708.1"/>
    <property type="molecule type" value="Genomic_DNA"/>
</dbReference>
<gene>
    <name evidence="10" type="ORF">SAMN05444716_103484</name>
</gene>
<evidence type="ECO:0000256" key="8">
    <source>
        <dbReference type="SAM" id="SignalP"/>
    </source>
</evidence>
<evidence type="ECO:0000256" key="4">
    <source>
        <dbReference type="ARBA" id="ARBA00022825"/>
    </source>
</evidence>
<dbReference type="PANTHER" id="PTHR43806:SF11">
    <property type="entry name" value="CEREVISIN-RELATED"/>
    <property type="match status" value="1"/>
</dbReference>
<evidence type="ECO:0000256" key="2">
    <source>
        <dbReference type="ARBA" id="ARBA00022670"/>
    </source>
</evidence>
<dbReference type="GO" id="GO:0006508">
    <property type="term" value="P:proteolysis"/>
    <property type="evidence" value="ECO:0007669"/>
    <property type="project" value="UniProtKB-KW"/>
</dbReference>
<sequence>MTTTRRRALAALFALIAMFAPTVTTAHAVATPQNPWYFESLRLEEIWEHTKGGGVTVAVVDSGVDSTLPELRGQVLDGADFTADGSGAHVDTSGHGTHMAALIAGTGEGGGIQGLAPDVKILPVRVSEGRDEYFSLNNSEVMAEGIKYAVENGADIINLSMVAKDVIGTSSPLKEAVDAAIRGGVLFVAGVGNEAEAMNQALPPASLDGVVGIGAVMSSSERSAYSTHGPQVALAAPGDEIPWHCDGLDAPVCLREEGGTSSATALASASAALIWSQHPDWTKNQVLRVMLNTAERSDDQRRDDYTGYGMVRPDRVIVDGEGDPGDPDSPPIFRDYEARLSPPATPSPSPEPESDPAAGPEPGADAGAASPAESSGNGSLPWLVGGGVVLVLVALTGWTVWRRRV</sequence>
<feature type="region of interest" description="Disordered" evidence="6">
    <location>
        <begin position="297"/>
        <end position="378"/>
    </location>
</feature>
<dbReference type="InterPro" id="IPR000209">
    <property type="entry name" value="Peptidase_S8/S53_dom"/>
</dbReference>
<dbReference type="InterPro" id="IPR015500">
    <property type="entry name" value="Peptidase_S8_subtilisin-rel"/>
</dbReference>
<dbReference type="PANTHER" id="PTHR43806">
    <property type="entry name" value="PEPTIDASE S8"/>
    <property type="match status" value="1"/>
</dbReference>
<feature type="chain" id="PRO_5038566899" evidence="8">
    <location>
        <begin position="27"/>
        <end position="405"/>
    </location>
</feature>
<dbReference type="STRING" id="1176198.SAMN05444716_103484"/>
<evidence type="ECO:0000259" key="9">
    <source>
        <dbReference type="Pfam" id="PF00082"/>
    </source>
</evidence>
<feature type="active site" description="Charge relay system" evidence="5">
    <location>
        <position position="95"/>
    </location>
</feature>
<accession>A0A1I6RW65</accession>
<dbReference type="Proteomes" id="UP000198873">
    <property type="component" value="Unassembled WGS sequence"/>
</dbReference>
<feature type="compositionally biased region" description="Low complexity" evidence="6">
    <location>
        <begin position="355"/>
        <end position="376"/>
    </location>
</feature>
<dbReference type="InterPro" id="IPR036852">
    <property type="entry name" value="Peptidase_S8/S53_dom_sf"/>
</dbReference>
<evidence type="ECO:0000256" key="1">
    <source>
        <dbReference type="ARBA" id="ARBA00011073"/>
    </source>
</evidence>
<reference evidence="11" key="1">
    <citation type="submission" date="2016-10" db="EMBL/GenBank/DDBJ databases">
        <authorList>
            <person name="Varghese N."/>
            <person name="Submissions S."/>
        </authorList>
    </citation>
    <scope>NUCLEOTIDE SEQUENCE [LARGE SCALE GENOMIC DNA]</scope>
    <source>
        <strain evidence="11">CGMCC 4.7047</strain>
    </source>
</reference>
<evidence type="ECO:0000256" key="6">
    <source>
        <dbReference type="SAM" id="MobiDB-lite"/>
    </source>
</evidence>
<evidence type="ECO:0000256" key="7">
    <source>
        <dbReference type="SAM" id="Phobius"/>
    </source>
</evidence>
<keyword evidence="2 5" id="KW-0645">Protease</keyword>
<keyword evidence="4 5" id="KW-0720">Serine protease</keyword>
<keyword evidence="8" id="KW-0732">Signal</keyword>
<evidence type="ECO:0000256" key="5">
    <source>
        <dbReference type="PROSITE-ProRule" id="PRU01240"/>
    </source>
</evidence>